<name>A0ABV7IKS3_9SPHN</name>
<evidence type="ECO:0008006" key="3">
    <source>
        <dbReference type="Google" id="ProtNLM"/>
    </source>
</evidence>
<evidence type="ECO:0000313" key="1">
    <source>
        <dbReference type="EMBL" id="MFC3172824.1"/>
    </source>
</evidence>
<comment type="caution">
    <text evidence="1">The sequence shown here is derived from an EMBL/GenBank/DDBJ whole genome shotgun (WGS) entry which is preliminary data.</text>
</comment>
<organism evidence="1 2">
    <name type="scientific">Novosphingobium bradum</name>
    <dbReference type="NCBI Taxonomy" id="1737444"/>
    <lineage>
        <taxon>Bacteria</taxon>
        <taxon>Pseudomonadati</taxon>
        <taxon>Pseudomonadota</taxon>
        <taxon>Alphaproteobacteria</taxon>
        <taxon>Sphingomonadales</taxon>
        <taxon>Sphingomonadaceae</taxon>
        <taxon>Novosphingobium</taxon>
    </lineage>
</organism>
<protein>
    <recommendedName>
        <fullName evidence="3">Polyketide cyclase</fullName>
    </recommendedName>
</protein>
<keyword evidence="2" id="KW-1185">Reference proteome</keyword>
<dbReference type="Proteomes" id="UP001595604">
    <property type="component" value="Unassembled WGS sequence"/>
</dbReference>
<gene>
    <name evidence="1" type="ORF">ACFOD9_01015</name>
</gene>
<reference evidence="2" key="1">
    <citation type="journal article" date="2019" name="Int. J. Syst. Evol. Microbiol.">
        <title>The Global Catalogue of Microorganisms (GCM) 10K type strain sequencing project: providing services to taxonomists for standard genome sequencing and annotation.</title>
        <authorList>
            <consortium name="The Broad Institute Genomics Platform"/>
            <consortium name="The Broad Institute Genome Sequencing Center for Infectious Disease"/>
            <person name="Wu L."/>
            <person name="Ma J."/>
        </authorList>
    </citation>
    <scope>NUCLEOTIDE SEQUENCE [LARGE SCALE GENOMIC DNA]</scope>
    <source>
        <strain evidence="2">KCTC 42984</strain>
    </source>
</reference>
<evidence type="ECO:0000313" key="2">
    <source>
        <dbReference type="Proteomes" id="UP001595604"/>
    </source>
</evidence>
<proteinExistence type="predicted"/>
<dbReference type="RefSeq" id="WP_379508220.1">
    <property type="nucleotide sequence ID" value="NZ_JBHRTQ010000001.1"/>
</dbReference>
<sequence length="141" mass="15596">MLKPLTTMLIGSVQYTISDTEKDVVDAIYVSQGSMAAKPGKICRGRAVGDTSNGFAGSYVIQYFDAFDELAGTYNWHIEAVGDAYRLTWRTHPDDSRLSSTPDELLYEGIGFPNSDRSICVAYWFTQGLSERMMARMAAQG</sequence>
<dbReference type="EMBL" id="JBHRTQ010000001">
    <property type="protein sequence ID" value="MFC3172824.1"/>
    <property type="molecule type" value="Genomic_DNA"/>
</dbReference>
<accession>A0ABV7IKS3</accession>